<feature type="signal peptide" evidence="1">
    <location>
        <begin position="1"/>
        <end position="27"/>
    </location>
</feature>
<gene>
    <name evidence="2" type="ORF">MKW98_011307</name>
</gene>
<dbReference type="InterPro" id="IPR007493">
    <property type="entry name" value="DUF538"/>
</dbReference>
<dbReference type="PANTHER" id="PTHR31676">
    <property type="entry name" value="T31J12.3 PROTEIN-RELATED"/>
    <property type="match status" value="1"/>
</dbReference>
<evidence type="ECO:0000256" key="1">
    <source>
        <dbReference type="SAM" id="SignalP"/>
    </source>
</evidence>
<dbReference type="InterPro" id="IPR036758">
    <property type="entry name" value="At5g01610-like"/>
</dbReference>
<evidence type="ECO:0000313" key="2">
    <source>
        <dbReference type="EMBL" id="KAI3923677.1"/>
    </source>
</evidence>
<comment type="caution">
    <text evidence="2">The sequence shown here is derived from an EMBL/GenBank/DDBJ whole genome shotgun (WGS) entry which is preliminary data.</text>
</comment>
<dbReference type="Proteomes" id="UP001202328">
    <property type="component" value="Unassembled WGS sequence"/>
</dbReference>
<dbReference type="Gene3D" id="2.30.240.10">
    <property type="entry name" value="At5g01610-like"/>
    <property type="match status" value="1"/>
</dbReference>
<organism evidence="2 3">
    <name type="scientific">Papaver atlanticum</name>
    <dbReference type="NCBI Taxonomy" id="357466"/>
    <lineage>
        <taxon>Eukaryota</taxon>
        <taxon>Viridiplantae</taxon>
        <taxon>Streptophyta</taxon>
        <taxon>Embryophyta</taxon>
        <taxon>Tracheophyta</taxon>
        <taxon>Spermatophyta</taxon>
        <taxon>Magnoliopsida</taxon>
        <taxon>Ranunculales</taxon>
        <taxon>Papaveraceae</taxon>
        <taxon>Papaveroideae</taxon>
        <taxon>Papaver</taxon>
    </lineage>
</organism>
<sequence length="153" mass="17261">MAKFLLHNTFFLFSICFLILFIDHSSERSIQNPVFIPSSAHKELQTNGFPIGLLPKNVLNYALNKTSGDFSVNLGYTCKLTLPPDNYEATYSKKITGKLVEGKAFFFLRQAANSRVCLEFHHYNYVMEVKAANYSIPDSFPVTFSATNKGKMA</sequence>
<accession>A0AAD4SVU5</accession>
<dbReference type="SUPFAM" id="SSF141562">
    <property type="entry name" value="At5g01610-like"/>
    <property type="match status" value="1"/>
</dbReference>
<protein>
    <submittedName>
        <fullName evidence="2">Uncharacterized protein</fullName>
    </submittedName>
</protein>
<dbReference type="PANTHER" id="PTHR31676:SF172">
    <property type="entry name" value="OS01G0595400 PROTEIN"/>
    <property type="match status" value="1"/>
</dbReference>
<name>A0AAD4SVU5_9MAGN</name>
<dbReference type="Pfam" id="PF04398">
    <property type="entry name" value="DUF538"/>
    <property type="match status" value="1"/>
</dbReference>
<proteinExistence type="predicted"/>
<evidence type="ECO:0000313" key="3">
    <source>
        <dbReference type="Proteomes" id="UP001202328"/>
    </source>
</evidence>
<dbReference type="EMBL" id="JAJJMB010008429">
    <property type="protein sequence ID" value="KAI3923677.1"/>
    <property type="molecule type" value="Genomic_DNA"/>
</dbReference>
<keyword evidence="3" id="KW-1185">Reference proteome</keyword>
<feature type="chain" id="PRO_5041965765" evidence="1">
    <location>
        <begin position="28"/>
        <end position="153"/>
    </location>
</feature>
<dbReference type="AlphaFoldDB" id="A0AAD4SVU5"/>
<keyword evidence="1" id="KW-0732">Signal</keyword>
<reference evidence="2" key="1">
    <citation type="submission" date="2022-04" db="EMBL/GenBank/DDBJ databases">
        <title>A functionally conserved STORR gene fusion in Papaver species that diverged 16.8 million years ago.</title>
        <authorList>
            <person name="Catania T."/>
        </authorList>
    </citation>
    <scope>NUCLEOTIDE SEQUENCE</scope>
    <source>
        <strain evidence="2">S-188037</strain>
    </source>
</reference>